<keyword evidence="1" id="KW-1133">Transmembrane helix</keyword>
<dbReference type="EMBL" id="GGEC01069162">
    <property type="protein sequence ID" value="MBX49646.1"/>
    <property type="molecule type" value="Transcribed_RNA"/>
</dbReference>
<sequence>MPAFSLCYFNAMLKGLWIWVFAFLLKMPFVA</sequence>
<accession>A0A2P2P4E3</accession>
<feature type="transmembrane region" description="Helical" evidence="1">
    <location>
        <begin position="6"/>
        <end position="25"/>
    </location>
</feature>
<proteinExistence type="predicted"/>
<evidence type="ECO:0000313" key="2">
    <source>
        <dbReference type="EMBL" id="MBX49646.1"/>
    </source>
</evidence>
<reference evidence="2" key="1">
    <citation type="submission" date="2018-02" db="EMBL/GenBank/DDBJ databases">
        <title>Rhizophora mucronata_Transcriptome.</title>
        <authorList>
            <person name="Meera S.P."/>
            <person name="Sreeshan A."/>
            <person name="Augustine A."/>
        </authorList>
    </citation>
    <scope>NUCLEOTIDE SEQUENCE</scope>
    <source>
        <tissue evidence="2">Leaf</tissue>
    </source>
</reference>
<dbReference type="AlphaFoldDB" id="A0A2P2P4E3"/>
<organism evidence="2">
    <name type="scientific">Rhizophora mucronata</name>
    <name type="common">Asiatic mangrove</name>
    <dbReference type="NCBI Taxonomy" id="61149"/>
    <lineage>
        <taxon>Eukaryota</taxon>
        <taxon>Viridiplantae</taxon>
        <taxon>Streptophyta</taxon>
        <taxon>Embryophyta</taxon>
        <taxon>Tracheophyta</taxon>
        <taxon>Spermatophyta</taxon>
        <taxon>Magnoliopsida</taxon>
        <taxon>eudicotyledons</taxon>
        <taxon>Gunneridae</taxon>
        <taxon>Pentapetalae</taxon>
        <taxon>rosids</taxon>
        <taxon>fabids</taxon>
        <taxon>Malpighiales</taxon>
        <taxon>Rhizophoraceae</taxon>
        <taxon>Rhizophora</taxon>
    </lineage>
</organism>
<keyword evidence="1" id="KW-0812">Transmembrane</keyword>
<name>A0A2P2P4E3_RHIMU</name>
<protein>
    <submittedName>
        <fullName evidence="2">Uncharacterized protein</fullName>
    </submittedName>
</protein>
<keyword evidence="1" id="KW-0472">Membrane</keyword>
<evidence type="ECO:0000256" key="1">
    <source>
        <dbReference type="SAM" id="Phobius"/>
    </source>
</evidence>